<accession>A0A1J4KIE0</accession>
<dbReference type="PROSITE" id="PS51294">
    <property type="entry name" value="HTH_MYB"/>
    <property type="match status" value="2"/>
</dbReference>
<gene>
    <name evidence="3" type="ORF">TRFO_19780</name>
</gene>
<dbReference type="Pfam" id="PF00249">
    <property type="entry name" value="Myb_DNA-binding"/>
    <property type="match status" value="2"/>
</dbReference>
<feature type="domain" description="Myb-like" evidence="1">
    <location>
        <begin position="64"/>
        <end position="110"/>
    </location>
</feature>
<dbReference type="RefSeq" id="XP_068363946.1">
    <property type="nucleotide sequence ID" value="XM_068500999.1"/>
</dbReference>
<reference evidence="3" key="1">
    <citation type="submission" date="2016-10" db="EMBL/GenBank/DDBJ databases">
        <authorList>
            <person name="Benchimol M."/>
            <person name="Almeida L.G."/>
            <person name="Vasconcelos A.T."/>
            <person name="Perreira-Neves A."/>
            <person name="Rosa I.A."/>
            <person name="Tasca T."/>
            <person name="Bogo M.R."/>
            <person name="de Souza W."/>
        </authorList>
    </citation>
    <scope>NUCLEOTIDE SEQUENCE [LARGE SCALE GENOMIC DNA]</scope>
    <source>
        <strain evidence="3">K</strain>
    </source>
</reference>
<protein>
    <submittedName>
        <fullName evidence="3">Myb-like DNA-binding domain containing protein</fullName>
    </submittedName>
</protein>
<dbReference type="GO" id="GO:0000978">
    <property type="term" value="F:RNA polymerase II cis-regulatory region sequence-specific DNA binding"/>
    <property type="evidence" value="ECO:0007669"/>
    <property type="project" value="TreeGrafter"/>
</dbReference>
<dbReference type="GO" id="GO:0005634">
    <property type="term" value="C:nucleus"/>
    <property type="evidence" value="ECO:0007669"/>
    <property type="project" value="TreeGrafter"/>
</dbReference>
<dbReference type="InterPro" id="IPR009057">
    <property type="entry name" value="Homeodomain-like_sf"/>
</dbReference>
<dbReference type="GO" id="GO:0000981">
    <property type="term" value="F:DNA-binding transcription factor activity, RNA polymerase II-specific"/>
    <property type="evidence" value="ECO:0007669"/>
    <property type="project" value="TreeGrafter"/>
</dbReference>
<dbReference type="Proteomes" id="UP000179807">
    <property type="component" value="Unassembled WGS sequence"/>
</dbReference>
<evidence type="ECO:0000259" key="2">
    <source>
        <dbReference type="PROSITE" id="PS51294"/>
    </source>
</evidence>
<feature type="domain" description="Myb-like" evidence="1">
    <location>
        <begin position="5"/>
        <end position="56"/>
    </location>
</feature>
<dbReference type="VEuPathDB" id="TrichDB:TRFO_19780"/>
<evidence type="ECO:0000313" key="4">
    <source>
        <dbReference type="Proteomes" id="UP000179807"/>
    </source>
</evidence>
<dbReference type="GeneID" id="94835703"/>
<dbReference type="OrthoDB" id="39591at2759"/>
<name>A0A1J4KIE0_9EUKA</name>
<feature type="domain" description="HTH myb-type" evidence="2">
    <location>
        <begin position="5"/>
        <end position="60"/>
    </location>
</feature>
<dbReference type="CDD" id="cd00167">
    <property type="entry name" value="SANT"/>
    <property type="match status" value="2"/>
</dbReference>
<dbReference type="InterPro" id="IPR050560">
    <property type="entry name" value="MYB_TF"/>
</dbReference>
<organism evidence="3 4">
    <name type="scientific">Tritrichomonas foetus</name>
    <dbReference type="NCBI Taxonomy" id="1144522"/>
    <lineage>
        <taxon>Eukaryota</taxon>
        <taxon>Metamonada</taxon>
        <taxon>Parabasalia</taxon>
        <taxon>Tritrichomonadida</taxon>
        <taxon>Tritrichomonadidae</taxon>
        <taxon>Tritrichomonas</taxon>
    </lineage>
</organism>
<dbReference type="PANTHER" id="PTHR45614:SF253">
    <property type="entry name" value="CHROMOSOME UNDETERMINED SCAFFOLD_38, WHOLE GENOME SHOTGUN SEQUENCE"/>
    <property type="match status" value="1"/>
</dbReference>
<dbReference type="AlphaFoldDB" id="A0A1J4KIE0"/>
<evidence type="ECO:0000313" key="3">
    <source>
        <dbReference type="EMBL" id="OHT10810.1"/>
    </source>
</evidence>
<dbReference type="Gene3D" id="1.10.10.60">
    <property type="entry name" value="Homeodomain-like"/>
    <property type="match status" value="2"/>
</dbReference>
<keyword evidence="4" id="KW-1185">Reference proteome</keyword>
<comment type="caution">
    <text evidence="3">The sequence shown here is derived from an EMBL/GenBank/DDBJ whole genome shotgun (WGS) entry which is preliminary data.</text>
</comment>
<evidence type="ECO:0000259" key="1">
    <source>
        <dbReference type="PROSITE" id="PS50090"/>
    </source>
</evidence>
<proteinExistence type="predicted"/>
<sequence>MRGNKEKRLRRPFRPDEDEKLKTLVNEFGDQNWNFISQLMVDRNPRQCKDRWKNFLRSELYEPRKREWTQQEDRVIIEKFNEIGPQWKLMERFFNGRMQYDLRNRYLSLKKAFNRTIVNYIHCRKRKSLKHFTSDSKLAFNNESNITDEFTNNQNYKPVDDDFDEYDNDLNHIIDDQEFNLDFDFDFNDEYFIG</sequence>
<dbReference type="PROSITE" id="PS50090">
    <property type="entry name" value="MYB_LIKE"/>
    <property type="match status" value="2"/>
</dbReference>
<dbReference type="SUPFAM" id="SSF46689">
    <property type="entry name" value="Homeodomain-like"/>
    <property type="match status" value="1"/>
</dbReference>
<dbReference type="InterPro" id="IPR017930">
    <property type="entry name" value="Myb_dom"/>
</dbReference>
<dbReference type="InterPro" id="IPR001005">
    <property type="entry name" value="SANT/Myb"/>
</dbReference>
<dbReference type="PANTHER" id="PTHR45614">
    <property type="entry name" value="MYB PROTEIN-RELATED"/>
    <property type="match status" value="1"/>
</dbReference>
<dbReference type="SMART" id="SM00717">
    <property type="entry name" value="SANT"/>
    <property type="match status" value="2"/>
</dbReference>
<dbReference type="EMBL" id="MLAK01000601">
    <property type="protein sequence ID" value="OHT10810.1"/>
    <property type="molecule type" value="Genomic_DNA"/>
</dbReference>
<feature type="domain" description="HTH myb-type" evidence="2">
    <location>
        <begin position="64"/>
        <end position="114"/>
    </location>
</feature>